<gene>
    <name evidence="2" type="ORF">CFL01nite_16450</name>
    <name evidence="1" type="ORF">CFLV_03425</name>
</gene>
<evidence type="ECO:0000313" key="2">
    <source>
        <dbReference type="EMBL" id="GEB98150.1"/>
    </source>
</evidence>
<proteinExistence type="predicted"/>
<dbReference type="EMBL" id="CP009246">
    <property type="protein sequence ID" value="APT86332.1"/>
    <property type="molecule type" value="Genomic_DNA"/>
</dbReference>
<dbReference type="EMBL" id="BJNB01000025">
    <property type="protein sequence ID" value="GEB98150.1"/>
    <property type="molecule type" value="Genomic_DNA"/>
</dbReference>
<organism evidence="1 3">
    <name type="scientific">Corynebacterium flavescens</name>
    <dbReference type="NCBI Taxonomy" id="28028"/>
    <lineage>
        <taxon>Bacteria</taxon>
        <taxon>Bacillati</taxon>
        <taxon>Actinomycetota</taxon>
        <taxon>Actinomycetes</taxon>
        <taxon>Mycobacteriales</taxon>
        <taxon>Corynebacteriaceae</taxon>
        <taxon>Corynebacterium</taxon>
    </lineage>
</organism>
<sequence length="348" mass="36995">MLEDMDNGYYDGSAYDAETVRFFDVAHEGSQIRLLANSLEALRPISGMRPRSVVILATEQVARAAADFVVGLAEPLRVPIVVAEALPQFVGALDIVVVVGDKGECDWASQALISADKRGASTIFIGPSSGPLVDDVPASTVVAPTLPTAAGPSPARCIAALYAIVEVLEGDCEFIARRLEEVASAVDRELVLLSPESDSTTNPGRQLREFVEGCLVIHSCGVDSHAYSSQRQRVDMGCLVARMAASVWATRGLGGTFVAAEELPQVLERRNTGGDNVNEDLFFDPFLDSAQGQGALVPLKVVLWVQDEANLSHSLAVNSADPEPGLGDLARALQLITRSYAATAYDIN</sequence>
<evidence type="ECO:0000313" key="4">
    <source>
        <dbReference type="Proteomes" id="UP000315353"/>
    </source>
</evidence>
<dbReference type="SUPFAM" id="SSF53697">
    <property type="entry name" value="SIS domain"/>
    <property type="match status" value="1"/>
</dbReference>
<reference evidence="1 3" key="1">
    <citation type="submission" date="2014-08" db="EMBL/GenBank/DDBJ databases">
        <title>Complete genome sequence of Corynebacterium flavescens OJ8(T)(=DSM 20296(T)), isolated from cheese.</title>
        <authorList>
            <person name="Ruckert C."/>
            <person name="Albersmeier A."/>
            <person name="Winkler A."/>
            <person name="Kalinowski J."/>
        </authorList>
    </citation>
    <scope>NUCLEOTIDE SEQUENCE [LARGE SCALE GENOMIC DNA]</scope>
    <source>
        <strain evidence="1 3">OJ8</strain>
    </source>
</reference>
<dbReference type="InterPro" id="IPR046348">
    <property type="entry name" value="SIS_dom_sf"/>
</dbReference>
<name>A0A1L7CKE7_CORFL</name>
<accession>A0A1L7CKE7</accession>
<dbReference type="STRING" id="28028.CFLV_03425"/>
<dbReference type="GO" id="GO:0097367">
    <property type="term" value="F:carbohydrate derivative binding"/>
    <property type="evidence" value="ECO:0007669"/>
    <property type="project" value="InterPro"/>
</dbReference>
<protein>
    <submittedName>
        <fullName evidence="1">Exopolyphosphatase</fullName>
    </submittedName>
</protein>
<evidence type="ECO:0000313" key="1">
    <source>
        <dbReference type="EMBL" id="APT86332.1"/>
    </source>
</evidence>
<dbReference type="AlphaFoldDB" id="A0A1L7CKE7"/>
<dbReference type="GO" id="GO:1901135">
    <property type="term" value="P:carbohydrate derivative metabolic process"/>
    <property type="evidence" value="ECO:0007669"/>
    <property type="project" value="InterPro"/>
</dbReference>
<keyword evidence="3" id="KW-1185">Reference proteome</keyword>
<dbReference type="KEGG" id="cfc:CFLV_03425"/>
<dbReference type="Proteomes" id="UP000315353">
    <property type="component" value="Unassembled WGS sequence"/>
</dbReference>
<evidence type="ECO:0000313" key="3">
    <source>
        <dbReference type="Proteomes" id="UP000185479"/>
    </source>
</evidence>
<dbReference type="Proteomes" id="UP000185479">
    <property type="component" value="Chromosome"/>
</dbReference>
<reference evidence="2 4" key="2">
    <citation type="submission" date="2019-06" db="EMBL/GenBank/DDBJ databases">
        <title>Whole genome shotgun sequence of Corynebacterium flavescens NBRC 14136.</title>
        <authorList>
            <person name="Hosoyama A."/>
            <person name="Uohara A."/>
            <person name="Ohji S."/>
            <person name="Ichikawa N."/>
        </authorList>
    </citation>
    <scope>NUCLEOTIDE SEQUENCE [LARGE SCALE GENOMIC DNA]</scope>
    <source>
        <strain evidence="2 4">NBRC 14136</strain>
    </source>
</reference>